<dbReference type="Gene3D" id="1.10.340.70">
    <property type="match status" value="1"/>
</dbReference>
<dbReference type="Pfam" id="PF17921">
    <property type="entry name" value="Integrase_H2C2"/>
    <property type="match status" value="1"/>
</dbReference>
<keyword evidence="3" id="KW-1185">Reference proteome</keyword>
<sequence>HAALNGVTIPARCLEGLMFVTRLVQTSVLQWGHSSKLACHPGAAHTISLIKQWFWWLSMVRDAREFVLACPVCAGFSDHCLSLRDPGPTLLWTLSQAYLRLKVTPFSKAVYFIPLPKLPSARETAAIALDHVFCIHGLSVDVISDRGPQFIS</sequence>
<evidence type="ECO:0000313" key="3">
    <source>
        <dbReference type="Proteomes" id="UP001529510"/>
    </source>
</evidence>
<dbReference type="AlphaFoldDB" id="A0ABD0QQ25"/>
<dbReference type="InterPro" id="IPR041588">
    <property type="entry name" value="Integrase_H2C2"/>
</dbReference>
<feature type="non-terminal residue" evidence="2">
    <location>
        <position position="152"/>
    </location>
</feature>
<dbReference type="Gene3D" id="3.30.420.10">
    <property type="entry name" value="Ribonuclease H-like superfamily/Ribonuclease H"/>
    <property type="match status" value="1"/>
</dbReference>
<proteinExistence type="predicted"/>
<dbReference type="InterPro" id="IPR012337">
    <property type="entry name" value="RNaseH-like_sf"/>
</dbReference>
<gene>
    <name evidence="2" type="ORF">M9458_015242</name>
</gene>
<organism evidence="2 3">
    <name type="scientific">Cirrhinus mrigala</name>
    <name type="common">Mrigala</name>
    <dbReference type="NCBI Taxonomy" id="683832"/>
    <lineage>
        <taxon>Eukaryota</taxon>
        <taxon>Metazoa</taxon>
        <taxon>Chordata</taxon>
        <taxon>Craniata</taxon>
        <taxon>Vertebrata</taxon>
        <taxon>Euteleostomi</taxon>
        <taxon>Actinopterygii</taxon>
        <taxon>Neopterygii</taxon>
        <taxon>Teleostei</taxon>
        <taxon>Ostariophysi</taxon>
        <taxon>Cypriniformes</taxon>
        <taxon>Cyprinidae</taxon>
        <taxon>Labeoninae</taxon>
        <taxon>Labeonini</taxon>
        <taxon>Cirrhinus</taxon>
    </lineage>
</organism>
<dbReference type="InterPro" id="IPR036397">
    <property type="entry name" value="RNaseH_sf"/>
</dbReference>
<dbReference type="Proteomes" id="UP001529510">
    <property type="component" value="Unassembled WGS sequence"/>
</dbReference>
<evidence type="ECO:0000259" key="1">
    <source>
        <dbReference type="Pfam" id="PF17921"/>
    </source>
</evidence>
<dbReference type="SUPFAM" id="SSF53098">
    <property type="entry name" value="Ribonuclease H-like"/>
    <property type="match status" value="1"/>
</dbReference>
<name>A0ABD0QQ25_CIRMR</name>
<comment type="caution">
    <text evidence="2">The sequence shown here is derived from an EMBL/GenBank/DDBJ whole genome shotgun (WGS) entry which is preliminary data.</text>
</comment>
<dbReference type="InterPro" id="IPR052160">
    <property type="entry name" value="Gypsy_RT_Integrase-like"/>
</dbReference>
<dbReference type="EMBL" id="JAMKFB020000007">
    <property type="protein sequence ID" value="KAL0188143.1"/>
    <property type="molecule type" value="Genomic_DNA"/>
</dbReference>
<dbReference type="PANTHER" id="PTHR47266">
    <property type="entry name" value="ENDONUCLEASE-RELATED"/>
    <property type="match status" value="1"/>
</dbReference>
<feature type="domain" description="Integrase zinc-binding" evidence="1">
    <location>
        <begin position="24"/>
        <end position="74"/>
    </location>
</feature>
<feature type="non-terminal residue" evidence="2">
    <location>
        <position position="1"/>
    </location>
</feature>
<evidence type="ECO:0000313" key="2">
    <source>
        <dbReference type="EMBL" id="KAL0188143.1"/>
    </source>
</evidence>
<reference evidence="2 3" key="1">
    <citation type="submission" date="2024-05" db="EMBL/GenBank/DDBJ databases">
        <title>Genome sequencing and assembly of Indian major carp, Cirrhinus mrigala (Hamilton, 1822).</title>
        <authorList>
            <person name="Mohindra V."/>
            <person name="Chowdhury L.M."/>
            <person name="Lal K."/>
            <person name="Jena J.K."/>
        </authorList>
    </citation>
    <scope>NUCLEOTIDE SEQUENCE [LARGE SCALE GENOMIC DNA]</scope>
    <source>
        <strain evidence="2">CM1030</strain>
        <tissue evidence="2">Blood</tissue>
    </source>
</reference>
<protein>
    <recommendedName>
        <fullName evidence="1">Integrase zinc-binding domain-containing protein</fullName>
    </recommendedName>
</protein>
<accession>A0ABD0QQ25</accession>